<dbReference type="EMBL" id="JBHEZX010000001">
    <property type="protein sequence ID" value="MFC1408089.1"/>
    <property type="molecule type" value="Genomic_DNA"/>
</dbReference>
<dbReference type="SUPFAM" id="SSF161098">
    <property type="entry name" value="MetI-like"/>
    <property type="match status" value="1"/>
</dbReference>
<comment type="caution">
    <text evidence="1">The sequence shown here is derived from an EMBL/GenBank/DDBJ whole genome shotgun (WGS) entry which is preliminary data.</text>
</comment>
<protein>
    <submittedName>
        <fullName evidence="1">Carbohydrate ABC transporter permease</fullName>
    </submittedName>
</protein>
<dbReference type="InterPro" id="IPR050809">
    <property type="entry name" value="UgpAE/MalFG_permease"/>
</dbReference>
<dbReference type="PROSITE" id="PS50928">
    <property type="entry name" value="ABC_TM1"/>
    <property type="match status" value="1"/>
</dbReference>
<dbReference type="PANTHER" id="PTHR43227">
    <property type="entry name" value="BLL4140 PROTEIN"/>
    <property type="match status" value="1"/>
</dbReference>
<reference evidence="1 2" key="1">
    <citation type="submission" date="2024-09" db="EMBL/GenBank/DDBJ databases">
        <authorList>
            <person name="Lee S.D."/>
        </authorList>
    </citation>
    <scope>NUCLEOTIDE SEQUENCE [LARGE SCALE GENOMIC DNA]</scope>
    <source>
        <strain evidence="1 2">N1-1</strain>
    </source>
</reference>
<dbReference type="Pfam" id="PF00528">
    <property type="entry name" value="BPD_transp_1"/>
    <property type="match status" value="1"/>
</dbReference>
<proteinExistence type="predicted"/>
<dbReference type="PANTHER" id="PTHR43227:SF8">
    <property type="entry name" value="DIACETYLCHITOBIOSE UPTAKE SYSTEM PERMEASE PROTEIN DASB"/>
    <property type="match status" value="1"/>
</dbReference>
<dbReference type="Proteomes" id="UP001592582">
    <property type="component" value="Unassembled WGS sequence"/>
</dbReference>
<dbReference type="InterPro" id="IPR035906">
    <property type="entry name" value="MetI-like_sf"/>
</dbReference>
<dbReference type="InterPro" id="IPR000515">
    <property type="entry name" value="MetI-like"/>
</dbReference>
<name>A0ABV6V2Y8_9ACTN</name>
<gene>
    <name evidence="1" type="ORF">ACEZDG_02205</name>
</gene>
<accession>A0ABV6V2Y8</accession>
<sequence>MATDTGLEPELNPEPAPTPTSTSMPTSAQAPTPASTSGRPRVPRRPGRSALPYALLAPAGLILALVIGYPLVRLVIISLQDYGLRALFTGTTPWIGLANYRAVWNDDQLVPVLVRTVGFCAALVVGTLVIGMLTALMMRALGPGLRTAVTLSLIAAWAVPNVAATLVWEWLFQPTYGVVNWLLTEARVFGDFQQHNWLSQSLSAFGVVWTLVVWQSVPFVALTLYAGLTQIPDEYYEAAELDGAGYWSRFRVITVPFLRPILLLVGIMSVIWDFNVFNQIWIMTKGGPVNGTTTLGIWSFTKAFAGQSYGQGAAIAVVSVLLLLSLTVYYVRRLVRSGEEL</sequence>
<keyword evidence="2" id="KW-1185">Reference proteome</keyword>
<evidence type="ECO:0000313" key="2">
    <source>
        <dbReference type="Proteomes" id="UP001592582"/>
    </source>
</evidence>
<organism evidence="1 2">
    <name type="scientific">Streptacidiphilus alkalitolerans</name>
    <dbReference type="NCBI Taxonomy" id="3342712"/>
    <lineage>
        <taxon>Bacteria</taxon>
        <taxon>Bacillati</taxon>
        <taxon>Actinomycetota</taxon>
        <taxon>Actinomycetes</taxon>
        <taxon>Kitasatosporales</taxon>
        <taxon>Streptomycetaceae</taxon>
        <taxon>Streptacidiphilus</taxon>
    </lineage>
</organism>
<dbReference type="CDD" id="cd06261">
    <property type="entry name" value="TM_PBP2"/>
    <property type="match status" value="1"/>
</dbReference>
<dbReference type="Gene3D" id="1.10.3720.10">
    <property type="entry name" value="MetI-like"/>
    <property type="match status" value="1"/>
</dbReference>
<evidence type="ECO:0000313" key="1">
    <source>
        <dbReference type="EMBL" id="MFC1408089.1"/>
    </source>
</evidence>